<reference evidence="1 2" key="1">
    <citation type="journal article" date="2022" name="bioRxiv">
        <title>The genome of the oomycete Peronosclerospora sorghi, a cosmopolitan pathogen of maize and sorghum, is inflated with dispersed pseudogenes.</title>
        <authorList>
            <person name="Fletcher K."/>
            <person name="Martin F."/>
            <person name="Isakeit T."/>
            <person name="Cavanaugh K."/>
            <person name="Magill C."/>
            <person name="Michelmore R."/>
        </authorList>
    </citation>
    <scope>NUCLEOTIDE SEQUENCE [LARGE SCALE GENOMIC DNA]</scope>
    <source>
        <strain evidence="1">P6</strain>
    </source>
</reference>
<dbReference type="Proteomes" id="UP001163321">
    <property type="component" value="Chromosome 9"/>
</dbReference>
<organism evidence="1 2">
    <name type="scientific">Peronosclerospora sorghi</name>
    <dbReference type="NCBI Taxonomy" id="230839"/>
    <lineage>
        <taxon>Eukaryota</taxon>
        <taxon>Sar</taxon>
        <taxon>Stramenopiles</taxon>
        <taxon>Oomycota</taxon>
        <taxon>Peronosporomycetes</taxon>
        <taxon>Peronosporales</taxon>
        <taxon>Peronosporaceae</taxon>
        <taxon>Peronosclerospora</taxon>
    </lineage>
</organism>
<evidence type="ECO:0000313" key="2">
    <source>
        <dbReference type="Proteomes" id="UP001163321"/>
    </source>
</evidence>
<keyword evidence="2" id="KW-1185">Reference proteome</keyword>
<accession>A0ACC0VI81</accession>
<comment type="caution">
    <text evidence="1">The sequence shown here is derived from an EMBL/GenBank/DDBJ whole genome shotgun (WGS) entry which is preliminary data.</text>
</comment>
<sequence length="62" mass="6922">MLALSSGAFESNANDWRVPVSELIGWKKLRVENADVSDQIFFILKDLVPNNIFTSCLLGPQL</sequence>
<evidence type="ECO:0000313" key="1">
    <source>
        <dbReference type="EMBL" id="KAI9905448.1"/>
    </source>
</evidence>
<protein>
    <submittedName>
        <fullName evidence="1">Uncharacterized protein</fullName>
    </submittedName>
</protein>
<proteinExistence type="predicted"/>
<dbReference type="EMBL" id="CM047588">
    <property type="protein sequence ID" value="KAI9905448.1"/>
    <property type="molecule type" value="Genomic_DNA"/>
</dbReference>
<gene>
    <name evidence="1" type="ORF">PsorP6_013421</name>
</gene>
<name>A0ACC0VI81_9STRA</name>